<accession>A0A8T0ICT7</accession>
<sequence length="340" mass="37702">MAKVAETSPPPAMNFNIPVKVTMLVQVIVCFGIIASTVSITRSVVQSNVAKLNANLGHLHRPSGQVKSNPASAPNSTAVISNSTLTANATVPSHTEELDYTKLHGYIISNKERRYNSSKVVLDKLGLVSHQHVPLSYKSDAIRKAMEDFHVGNQRYLTDRYKKVFSNRMAFAHLFQDFFDDPKAAPASWRFFFEDDVALHPSLTKALAQKVLARGLEVAAGDGILYLGICGPNRCEKKTVVLSSPVEAMRCAGACTHAFGLTKWKTGGLLAYMDKLKTPNNVNVSVMYFDQLLRTYGEQVHRIWVLGSNLKSPQMNNHYGLVYQDRTNYPSVIMSKEPKQ</sequence>
<dbReference type="AlphaFoldDB" id="A0A8T0ICT7"/>
<keyword evidence="1" id="KW-0812">Transmembrane</keyword>
<evidence type="ECO:0000313" key="3">
    <source>
        <dbReference type="Proteomes" id="UP000822688"/>
    </source>
</evidence>
<dbReference type="EMBL" id="CM026424">
    <property type="protein sequence ID" value="KAG0580258.1"/>
    <property type="molecule type" value="Genomic_DNA"/>
</dbReference>
<organism evidence="2 3">
    <name type="scientific">Ceratodon purpureus</name>
    <name type="common">Fire moss</name>
    <name type="synonym">Dicranum purpureum</name>
    <dbReference type="NCBI Taxonomy" id="3225"/>
    <lineage>
        <taxon>Eukaryota</taxon>
        <taxon>Viridiplantae</taxon>
        <taxon>Streptophyta</taxon>
        <taxon>Embryophyta</taxon>
        <taxon>Bryophyta</taxon>
        <taxon>Bryophytina</taxon>
        <taxon>Bryopsida</taxon>
        <taxon>Dicranidae</taxon>
        <taxon>Pseudoditrichales</taxon>
        <taxon>Ditrichaceae</taxon>
        <taxon>Ceratodon</taxon>
    </lineage>
</organism>
<gene>
    <name evidence="2" type="ORF">KC19_4G160700</name>
</gene>
<comment type="caution">
    <text evidence="2">The sequence shown here is derived from an EMBL/GenBank/DDBJ whole genome shotgun (WGS) entry which is preliminary data.</text>
</comment>
<reference evidence="2" key="1">
    <citation type="submission" date="2020-06" db="EMBL/GenBank/DDBJ databases">
        <title>WGS assembly of Ceratodon purpureus strain R40.</title>
        <authorList>
            <person name="Carey S.B."/>
            <person name="Jenkins J."/>
            <person name="Shu S."/>
            <person name="Lovell J.T."/>
            <person name="Sreedasyam A."/>
            <person name="Maumus F."/>
            <person name="Tiley G.P."/>
            <person name="Fernandez-Pozo N."/>
            <person name="Barry K."/>
            <person name="Chen C."/>
            <person name="Wang M."/>
            <person name="Lipzen A."/>
            <person name="Daum C."/>
            <person name="Saski C.A."/>
            <person name="Payton A.C."/>
            <person name="Mcbreen J.C."/>
            <person name="Conrad R.E."/>
            <person name="Kollar L.M."/>
            <person name="Olsson S."/>
            <person name="Huttunen S."/>
            <person name="Landis J.B."/>
            <person name="Wickett N.J."/>
            <person name="Johnson M.G."/>
            <person name="Rensing S.A."/>
            <person name="Grimwood J."/>
            <person name="Schmutz J."/>
            <person name="Mcdaniel S.F."/>
        </authorList>
    </citation>
    <scope>NUCLEOTIDE SEQUENCE</scope>
    <source>
        <strain evidence="2">R40</strain>
    </source>
</reference>
<keyword evidence="1" id="KW-1133">Transmembrane helix</keyword>
<feature type="transmembrane region" description="Helical" evidence="1">
    <location>
        <begin position="21"/>
        <end position="40"/>
    </location>
</feature>
<protein>
    <submittedName>
        <fullName evidence="2">Uncharacterized protein</fullName>
    </submittedName>
</protein>
<keyword evidence="3" id="KW-1185">Reference proteome</keyword>
<proteinExistence type="predicted"/>
<keyword evidence="1" id="KW-0472">Membrane</keyword>
<name>A0A8T0ICT7_CERPU</name>
<evidence type="ECO:0000313" key="2">
    <source>
        <dbReference type="EMBL" id="KAG0580258.1"/>
    </source>
</evidence>
<evidence type="ECO:0000256" key="1">
    <source>
        <dbReference type="SAM" id="Phobius"/>
    </source>
</evidence>
<dbReference type="Proteomes" id="UP000822688">
    <property type="component" value="Chromosome 4"/>
</dbReference>